<keyword evidence="6" id="KW-0229">DNA integration</keyword>
<sequence length="165" mass="19996">HRRFGHFNNHALKLLYQKNMNMMRDISTLKENNEAREGCLLGKQHRLLFSTKKARRANNRYFILFIHDFSRMTWVYFLKEKSKFKALVEKQSVKHIKVLRSDKLEDKTIRRLWKKKIKMIEKNNTWELVDCPHEKDIIGVKWVYKTKFNPNGLYGLKQAPQARYL</sequence>
<evidence type="ECO:0000256" key="3">
    <source>
        <dbReference type="ARBA" id="ARBA00022759"/>
    </source>
</evidence>
<dbReference type="GO" id="GO:0006310">
    <property type="term" value="P:DNA recombination"/>
    <property type="evidence" value="ECO:0007669"/>
    <property type="project" value="UniProtKB-KW"/>
</dbReference>
<name>A0A151S6J7_CAJCA</name>
<dbReference type="PANTHER" id="PTHR42648:SF11">
    <property type="entry name" value="TRANSPOSON TY4-P GAG-POL POLYPROTEIN"/>
    <property type="match status" value="1"/>
</dbReference>
<dbReference type="Gramene" id="C.cajan_29564.t">
    <property type="protein sequence ID" value="C.cajan_29564.t"/>
    <property type="gene ID" value="C.cajan_29564"/>
</dbReference>
<evidence type="ECO:0000256" key="2">
    <source>
        <dbReference type="ARBA" id="ARBA00022723"/>
    </source>
</evidence>
<dbReference type="GO" id="GO:0046872">
    <property type="term" value="F:metal ion binding"/>
    <property type="evidence" value="ECO:0007669"/>
    <property type="project" value="UniProtKB-KW"/>
</dbReference>
<dbReference type="EMBL" id="KQ483456">
    <property type="protein sequence ID" value="KYP50388.1"/>
    <property type="molecule type" value="Genomic_DNA"/>
</dbReference>
<dbReference type="GO" id="GO:0003887">
    <property type="term" value="F:DNA-directed DNA polymerase activity"/>
    <property type="evidence" value="ECO:0007669"/>
    <property type="project" value="UniProtKB-KW"/>
</dbReference>
<keyword evidence="8" id="KW-0239">DNA-directed DNA polymerase</keyword>
<dbReference type="InterPro" id="IPR039537">
    <property type="entry name" value="Retrotran_Ty1/copia-like"/>
</dbReference>
<gene>
    <name evidence="10" type="ORF">KK1_027865</name>
</gene>
<evidence type="ECO:0000313" key="11">
    <source>
        <dbReference type="Proteomes" id="UP000075243"/>
    </source>
</evidence>
<evidence type="ECO:0000256" key="1">
    <source>
        <dbReference type="ARBA" id="ARBA00022722"/>
    </source>
</evidence>
<dbReference type="GO" id="GO:0015074">
    <property type="term" value="P:DNA integration"/>
    <property type="evidence" value="ECO:0007669"/>
    <property type="project" value="UniProtKB-KW"/>
</dbReference>
<keyword evidence="4" id="KW-0378">Hydrolase</keyword>
<accession>A0A151S6J7</accession>
<proteinExistence type="predicted"/>
<evidence type="ECO:0000256" key="4">
    <source>
        <dbReference type="ARBA" id="ARBA00022801"/>
    </source>
</evidence>
<keyword evidence="9" id="KW-0233">DNA recombination</keyword>
<protein>
    <submittedName>
        <fullName evidence="10">Retrovirus-related Pol polyprotein from transposon TNT 1-94</fullName>
    </submittedName>
</protein>
<keyword evidence="7" id="KW-0695">RNA-directed DNA polymerase</keyword>
<feature type="non-terminal residue" evidence="10">
    <location>
        <position position="1"/>
    </location>
</feature>
<evidence type="ECO:0000256" key="7">
    <source>
        <dbReference type="ARBA" id="ARBA00022918"/>
    </source>
</evidence>
<evidence type="ECO:0000256" key="8">
    <source>
        <dbReference type="ARBA" id="ARBA00022932"/>
    </source>
</evidence>
<evidence type="ECO:0000256" key="5">
    <source>
        <dbReference type="ARBA" id="ARBA00022842"/>
    </source>
</evidence>
<reference evidence="10" key="1">
    <citation type="journal article" date="2012" name="Nat. Biotechnol.">
        <title>Draft genome sequence of pigeonpea (Cajanus cajan), an orphan legume crop of resource-poor farmers.</title>
        <authorList>
            <person name="Varshney R.K."/>
            <person name="Chen W."/>
            <person name="Li Y."/>
            <person name="Bharti A.K."/>
            <person name="Saxena R.K."/>
            <person name="Schlueter J.A."/>
            <person name="Donoghue M.T."/>
            <person name="Azam S."/>
            <person name="Fan G."/>
            <person name="Whaley A.M."/>
            <person name="Farmer A.D."/>
            <person name="Sheridan J."/>
            <person name="Iwata A."/>
            <person name="Tuteja R."/>
            <person name="Penmetsa R.V."/>
            <person name="Wu W."/>
            <person name="Upadhyaya H.D."/>
            <person name="Yang S.P."/>
            <person name="Shah T."/>
            <person name="Saxena K.B."/>
            <person name="Michael T."/>
            <person name="McCombie W.R."/>
            <person name="Yang B."/>
            <person name="Zhang G."/>
            <person name="Yang H."/>
            <person name="Wang J."/>
            <person name="Spillane C."/>
            <person name="Cook D.R."/>
            <person name="May G.D."/>
            <person name="Xu X."/>
            <person name="Jackson S.A."/>
        </authorList>
    </citation>
    <scope>NUCLEOTIDE SEQUENCE [LARGE SCALE GENOMIC DNA]</scope>
</reference>
<dbReference type="GO" id="GO:0003964">
    <property type="term" value="F:RNA-directed DNA polymerase activity"/>
    <property type="evidence" value="ECO:0007669"/>
    <property type="project" value="UniProtKB-KW"/>
</dbReference>
<keyword evidence="11" id="KW-1185">Reference proteome</keyword>
<keyword evidence="8" id="KW-0548">Nucleotidyltransferase</keyword>
<dbReference type="GO" id="GO:0016787">
    <property type="term" value="F:hydrolase activity"/>
    <property type="evidence" value="ECO:0007669"/>
    <property type="project" value="UniProtKB-KW"/>
</dbReference>
<keyword evidence="5" id="KW-0460">Magnesium</keyword>
<evidence type="ECO:0000313" key="10">
    <source>
        <dbReference type="EMBL" id="KYP50388.1"/>
    </source>
</evidence>
<dbReference type="GO" id="GO:0004519">
    <property type="term" value="F:endonuclease activity"/>
    <property type="evidence" value="ECO:0007669"/>
    <property type="project" value="UniProtKB-KW"/>
</dbReference>
<keyword evidence="3" id="KW-0255">Endonuclease</keyword>
<keyword evidence="8" id="KW-0808">Transferase</keyword>
<evidence type="ECO:0000256" key="6">
    <source>
        <dbReference type="ARBA" id="ARBA00022908"/>
    </source>
</evidence>
<keyword evidence="2" id="KW-0479">Metal-binding</keyword>
<dbReference type="AlphaFoldDB" id="A0A151S6J7"/>
<evidence type="ECO:0000256" key="9">
    <source>
        <dbReference type="ARBA" id="ARBA00023172"/>
    </source>
</evidence>
<dbReference type="PANTHER" id="PTHR42648">
    <property type="entry name" value="TRANSPOSASE, PUTATIVE-RELATED"/>
    <property type="match status" value="1"/>
</dbReference>
<organism evidence="10 11">
    <name type="scientific">Cajanus cajan</name>
    <name type="common">Pigeon pea</name>
    <name type="synonym">Cajanus indicus</name>
    <dbReference type="NCBI Taxonomy" id="3821"/>
    <lineage>
        <taxon>Eukaryota</taxon>
        <taxon>Viridiplantae</taxon>
        <taxon>Streptophyta</taxon>
        <taxon>Embryophyta</taxon>
        <taxon>Tracheophyta</taxon>
        <taxon>Spermatophyta</taxon>
        <taxon>Magnoliopsida</taxon>
        <taxon>eudicotyledons</taxon>
        <taxon>Gunneridae</taxon>
        <taxon>Pentapetalae</taxon>
        <taxon>rosids</taxon>
        <taxon>fabids</taxon>
        <taxon>Fabales</taxon>
        <taxon>Fabaceae</taxon>
        <taxon>Papilionoideae</taxon>
        <taxon>50 kb inversion clade</taxon>
        <taxon>NPAAA clade</taxon>
        <taxon>indigoferoid/millettioid clade</taxon>
        <taxon>Phaseoleae</taxon>
        <taxon>Cajanus</taxon>
    </lineage>
</organism>
<dbReference type="Proteomes" id="UP000075243">
    <property type="component" value="Unassembled WGS sequence"/>
</dbReference>
<keyword evidence="1" id="KW-0540">Nuclease</keyword>